<dbReference type="OMA" id="HINACER"/>
<dbReference type="Pfam" id="PF26577">
    <property type="entry name" value="TSEN34_N"/>
    <property type="match status" value="1"/>
</dbReference>
<dbReference type="CDD" id="cd22363">
    <property type="entry name" value="tRNA-intron_lyase_C"/>
    <property type="match status" value="1"/>
</dbReference>
<keyword evidence="2 4" id="KW-0819">tRNA processing</keyword>
<evidence type="ECO:0000256" key="2">
    <source>
        <dbReference type="ARBA" id="ARBA00022694"/>
    </source>
</evidence>
<protein>
    <recommendedName>
        <fullName evidence="4">tRNA-splicing endonuclease subunit Sen34</fullName>
        <ecNumber evidence="4">4.6.1.16</ecNumber>
    </recommendedName>
</protein>
<comment type="function">
    <text evidence="4">Constitutes one of the two catalytic subunit of the tRNA-splicing endonuclease complex, a complex responsible for identification and cleavage of the splice sites in pre-tRNA. It cleaves pre-tRNA at the 5'- and 3'-splice sites to release the intron. The products are an intron and two tRNA half-molecules bearing 2',3'-cyclic phosphate and 5'-OH termini. There are no conserved sequences at the splice sites, but the intron is invariably located at the same site in the gene, placing the splice sites an invariant distance from the constant structural features of the tRNA body.</text>
</comment>
<comment type="similarity">
    <text evidence="1 4">Belongs to the tRNA-intron endonuclease family.</text>
</comment>
<dbReference type="GO" id="GO:0000214">
    <property type="term" value="C:tRNA-intron endonuclease complex"/>
    <property type="evidence" value="ECO:0007669"/>
    <property type="project" value="UniProtKB-UniRule"/>
</dbReference>
<dbReference type="EC" id="4.6.1.16" evidence="4"/>
<dbReference type="Gene3D" id="3.40.1350.10">
    <property type="match status" value="1"/>
</dbReference>
<dbReference type="GO" id="GO:0003676">
    <property type="term" value="F:nucleic acid binding"/>
    <property type="evidence" value="ECO:0007669"/>
    <property type="project" value="InterPro"/>
</dbReference>
<dbReference type="GO" id="GO:0000213">
    <property type="term" value="F:tRNA-intron lyase activity"/>
    <property type="evidence" value="ECO:0007669"/>
    <property type="project" value="UniProtKB-UniRule"/>
</dbReference>
<accession>A0A336M7S6</accession>
<evidence type="ECO:0000256" key="1">
    <source>
        <dbReference type="ARBA" id="ARBA00008078"/>
    </source>
</evidence>
<dbReference type="PANTHER" id="PTHR13070">
    <property type="entry name" value="TRNA-SPLICING ENDONUCLEASE SUBUNIT SEN34-RELATED"/>
    <property type="match status" value="1"/>
</dbReference>
<dbReference type="SUPFAM" id="SSF53032">
    <property type="entry name" value="tRNA-intron endonuclease catalytic domain-like"/>
    <property type="match status" value="1"/>
</dbReference>
<feature type="active site" evidence="5">
    <location>
        <position position="215"/>
    </location>
</feature>
<organism evidence="8">
    <name type="scientific">Culicoides sonorensis</name>
    <name type="common">Biting midge</name>
    <dbReference type="NCBI Taxonomy" id="179676"/>
    <lineage>
        <taxon>Eukaryota</taxon>
        <taxon>Metazoa</taxon>
        <taxon>Ecdysozoa</taxon>
        <taxon>Arthropoda</taxon>
        <taxon>Hexapoda</taxon>
        <taxon>Insecta</taxon>
        <taxon>Pterygota</taxon>
        <taxon>Neoptera</taxon>
        <taxon>Endopterygota</taxon>
        <taxon>Diptera</taxon>
        <taxon>Nematocera</taxon>
        <taxon>Chironomoidea</taxon>
        <taxon>Ceratopogonidae</taxon>
        <taxon>Ceratopogoninae</taxon>
        <taxon>Culicoides</taxon>
        <taxon>Monoculicoides</taxon>
    </lineage>
</organism>
<evidence type="ECO:0000313" key="8">
    <source>
        <dbReference type="EMBL" id="SSX24427.1"/>
    </source>
</evidence>
<dbReference type="InterPro" id="IPR036167">
    <property type="entry name" value="tRNA_intron_Endo_cat-like_sf"/>
</dbReference>
<dbReference type="InterPro" id="IPR059049">
    <property type="entry name" value="TSEN34_N"/>
</dbReference>
<evidence type="ECO:0000259" key="7">
    <source>
        <dbReference type="Pfam" id="PF26577"/>
    </source>
</evidence>
<dbReference type="InterPro" id="IPR006677">
    <property type="entry name" value="tRNA_intron_Endonuc_cat-like"/>
</dbReference>
<feature type="domain" description="tRNA intron endonuclease catalytic" evidence="6">
    <location>
        <begin position="188"/>
        <end position="269"/>
    </location>
</feature>
<dbReference type="VEuPathDB" id="VectorBase:CSON010793"/>
<dbReference type="GO" id="GO:0000379">
    <property type="term" value="P:tRNA-type intron splice site recognition and cleavage"/>
    <property type="evidence" value="ECO:0007669"/>
    <property type="project" value="UniProtKB-UniRule"/>
</dbReference>
<feature type="active site" evidence="5">
    <location>
        <position position="254"/>
    </location>
</feature>
<evidence type="ECO:0000259" key="6">
    <source>
        <dbReference type="Pfam" id="PF01974"/>
    </source>
</evidence>
<dbReference type="AlphaFoldDB" id="A0A336M7S6"/>
<feature type="domain" description="TSEN34 N-terminal" evidence="7">
    <location>
        <begin position="4"/>
        <end position="72"/>
    </location>
</feature>
<evidence type="ECO:0000256" key="4">
    <source>
        <dbReference type="PIRNR" id="PIRNR017250"/>
    </source>
</evidence>
<proteinExistence type="inferred from homology"/>
<evidence type="ECO:0000256" key="5">
    <source>
        <dbReference type="PIRSR" id="PIRSR017250-50"/>
    </source>
</evidence>
<dbReference type="InterPro" id="IPR011856">
    <property type="entry name" value="tRNA_endonuc-like_dom_sf"/>
</dbReference>
<reference evidence="8" key="1">
    <citation type="submission" date="2018-07" db="EMBL/GenBank/DDBJ databases">
        <authorList>
            <person name="Quirk P.G."/>
            <person name="Krulwich T.A."/>
        </authorList>
    </citation>
    <scope>NUCLEOTIDE SEQUENCE</scope>
</reference>
<dbReference type="InterPro" id="IPR016690">
    <property type="entry name" value="TSEN34"/>
</dbReference>
<dbReference type="EMBL" id="UFQT01000447">
    <property type="protein sequence ID" value="SSX24427.1"/>
    <property type="molecule type" value="Genomic_DNA"/>
</dbReference>
<keyword evidence="3 4" id="KW-0456">Lyase</keyword>
<dbReference type="Pfam" id="PF01974">
    <property type="entry name" value="tRNA_int_endo"/>
    <property type="match status" value="1"/>
</dbReference>
<dbReference type="PANTHER" id="PTHR13070:SF0">
    <property type="entry name" value="TRNA-SPLICING ENDONUCLEASE SUBUNIT SEN34"/>
    <property type="match status" value="1"/>
</dbReference>
<dbReference type="PIRSF" id="PIRSF017250">
    <property type="entry name" value="tRNA_splic_SEN34"/>
    <property type="match status" value="1"/>
</dbReference>
<sequence length="283" mass="32587">MEKIQLTYINGRVFCFNSKDYFKIRETHRVIGSLIGPGIGFTGNKDYKSLPAVFTDIESQLLQEKGIVEVVEKPSLASIPPDSVKNQFKLQFEQQGNEMKSLEDERSMNLFKANIEQIFEGQSKSKTRKQKKSDEEFKPKTVDELIADHEQRLSNTPLKNRLIHIPTANQFEIGNAVSKQVQAKDQFKYRVFRDLWERGHTITCGETFSGDFLCYPGDPLHYHASHIVTILQKDEIFNENQIIVHGRTANTVKKICLFAQEDNDGSIKYHTLNWVTPDDNEMK</sequence>
<gene>
    <name evidence="8" type="primary">CSON010793</name>
</gene>
<feature type="active site" evidence="5">
    <location>
        <position position="223"/>
    </location>
</feature>
<evidence type="ECO:0000256" key="3">
    <source>
        <dbReference type="ARBA" id="ARBA00023239"/>
    </source>
</evidence>
<name>A0A336M7S6_CULSO</name>